<keyword evidence="5" id="KW-0812">Transmembrane</keyword>
<dbReference type="AlphaFoldDB" id="A0A7W8YYB1"/>
<evidence type="ECO:0000256" key="5">
    <source>
        <dbReference type="SAM" id="Phobius"/>
    </source>
</evidence>
<protein>
    <submittedName>
        <fullName evidence="7">Outer membrane protein OmpA-like peptidoglycan-associated protein</fullName>
    </submittedName>
</protein>
<comment type="subcellular location">
    <subcellularLocation>
        <location evidence="1">Cell outer membrane</location>
    </subcellularLocation>
</comment>
<evidence type="ECO:0000313" key="8">
    <source>
        <dbReference type="Proteomes" id="UP000537718"/>
    </source>
</evidence>
<keyword evidence="5" id="KW-1133">Transmembrane helix</keyword>
<dbReference type="PROSITE" id="PS51123">
    <property type="entry name" value="OMPA_2"/>
    <property type="match status" value="1"/>
</dbReference>
<organism evidence="7 8">
    <name type="scientific">Pedobacter cryoconitis</name>
    <dbReference type="NCBI Taxonomy" id="188932"/>
    <lineage>
        <taxon>Bacteria</taxon>
        <taxon>Pseudomonadati</taxon>
        <taxon>Bacteroidota</taxon>
        <taxon>Sphingobacteriia</taxon>
        <taxon>Sphingobacteriales</taxon>
        <taxon>Sphingobacteriaceae</taxon>
        <taxon>Pedobacter</taxon>
    </lineage>
</organism>
<proteinExistence type="predicted"/>
<reference evidence="7 8" key="1">
    <citation type="submission" date="2020-08" db="EMBL/GenBank/DDBJ databases">
        <title>Genomic Encyclopedia of Type Strains, Phase IV (KMG-V): Genome sequencing to study the core and pangenomes of soil and plant-associated prokaryotes.</title>
        <authorList>
            <person name="Whitman W."/>
        </authorList>
    </citation>
    <scope>NUCLEOTIDE SEQUENCE [LARGE SCALE GENOMIC DNA]</scope>
    <source>
        <strain evidence="7 8">MP7CTX6</strain>
    </source>
</reference>
<keyword evidence="2 4" id="KW-0472">Membrane</keyword>
<evidence type="ECO:0000256" key="1">
    <source>
        <dbReference type="ARBA" id="ARBA00004442"/>
    </source>
</evidence>
<dbReference type="InterPro" id="IPR036737">
    <property type="entry name" value="OmpA-like_sf"/>
</dbReference>
<evidence type="ECO:0000256" key="2">
    <source>
        <dbReference type="ARBA" id="ARBA00023136"/>
    </source>
</evidence>
<dbReference type="EMBL" id="JACHCF010000017">
    <property type="protein sequence ID" value="MBB5624020.1"/>
    <property type="molecule type" value="Genomic_DNA"/>
</dbReference>
<dbReference type="Proteomes" id="UP000537718">
    <property type="component" value="Unassembled WGS sequence"/>
</dbReference>
<dbReference type="GO" id="GO:0009279">
    <property type="term" value="C:cell outer membrane"/>
    <property type="evidence" value="ECO:0007669"/>
    <property type="project" value="UniProtKB-SubCell"/>
</dbReference>
<accession>A0A7W8YYB1</accession>
<dbReference type="SUPFAM" id="SSF103088">
    <property type="entry name" value="OmpA-like"/>
    <property type="match status" value="1"/>
</dbReference>
<gene>
    <name evidence="7" type="ORF">HDE69_005117</name>
</gene>
<name>A0A7W8YYB1_9SPHI</name>
<dbReference type="InterPro" id="IPR006665">
    <property type="entry name" value="OmpA-like"/>
</dbReference>
<dbReference type="InterPro" id="IPR006664">
    <property type="entry name" value="OMP_bac"/>
</dbReference>
<dbReference type="PRINTS" id="PR01021">
    <property type="entry name" value="OMPADOMAIN"/>
</dbReference>
<evidence type="ECO:0000313" key="7">
    <source>
        <dbReference type="EMBL" id="MBB5624020.1"/>
    </source>
</evidence>
<evidence type="ECO:0000259" key="6">
    <source>
        <dbReference type="PROSITE" id="PS51123"/>
    </source>
</evidence>
<dbReference type="RefSeq" id="WP_183870083.1">
    <property type="nucleotide sequence ID" value="NZ_JACHCF010000017.1"/>
</dbReference>
<dbReference type="CDD" id="cd07185">
    <property type="entry name" value="OmpA_C-like"/>
    <property type="match status" value="1"/>
</dbReference>
<evidence type="ECO:0000256" key="4">
    <source>
        <dbReference type="PROSITE-ProRule" id="PRU00473"/>
    </source>
</evidence>
<comment type="caution">
    <text evidence="7">The sequence shown here is derived from an EMBL/GenBank/DDBJ whole genome shotgun (WGS) entry which is preliminary data.</text>
</comment>
<dbReference type="Gene3D" id="3.30.1330.60">
    <property type="entry name" value="OmpA-like domain"/>
    <property type="match status" value="1"/>
</dbReference>
<evidence type="ECO:0000256" key="3">
    <source>
        <dbReference type="ARBA" id="ARBA00023237"/>
    </source>
</evidence>
<feature type="domain" description="OmpA-like" evidence="6">
    <location>
        <begin position="300"/>
        <end position="419"/>
    </location>
</feature>
<feature type="transmembrane region" description="Helical" evidence="5">
    <location>
        <begin position="707"/>
        <end position="729"/>
    </location>
</feature>
<keyword evidence="3" id="KW-0998">Cell outer membrane</keyword>
<dbReference type="PANTHER" id="PTHR30329">
    <property type="entry name" value="STATOR ELEMENT OF FLAGELLAR MOTOR COMPLEX"/>
    <property type="match status" value="1"/>
</dbReference>
<dbReference type="Pfam" id="PF00691">
    <property type="entry name" value="OmpA"/>
    <property type="match status" value="1"/>
</dbReference>
<dbReference type="InterPro" id="IPR050330">
    <property type="entry name" value="Bact_OuterMem_StrucFunc"/>
</dbReference>
<sequence>MAKTVKGPKKIRLKAGESYFPGTTNDSLVLIKADVATAFEVADWFPETTEAQKNNITWLYEDVKRKKVLMAAKTGVPEIRALAIPKKLCGSSPMYYLEASLTGSIDLSLHAGLLVRGVCEPLIVKSSWSKEYKGATLGKEPIRFGDDVHLRLFTEGLNGNRVTIQFFKMEWGDDFPVDTLNNILCENGEVNLLIRHTFLWYPKLKTGPDVQEIYVKVLDPLTQKLVLDDRKQDMHARFLRLRNAVSTSAVASPTNLTVATVGPPLENLKQVDHCRYTKIELMDPEAVPVFDEGKINLEGAKNSEFYLDEKINYAFDEYKVRDSDKKKLDKIAEILMKIPYTPVELGSHTDRFGTPEYNMKLSEKRAKAAVDYLISKNIDASRIFPKGYGKTRLVNADENLSKQDSIVNRRTTIKLKIYTHNAVSIQYETIGPGESIKREIPIKISNFKTKGLCNLVSNPHKLEVPYGNLLPNKEKDTLKLDAAETIHPKVYSSLDDAKHAYDYIWPMIRKANSFYYYINSCAYFSDQDKPTLVVNVYSDIKWKLTFFFDLTNDLSVAYQNLSPEDHKEMQKRAGKLGAERRWKQKEASFGFSLTSDWNYNKKEGKYSGHDEFEKSHEAKFKKIFGLFSNLTTITDAIVKQTKGTVRDIGFKSVPITLAVKPPKINLTAKWQLQRAVKKGAAIAKVGTRVDIEFNADPLIGLEMTIDLLGAVIAVGATVISGGTAAPAAVRYYNMIKSKLKTGLKIGDDDVGFKANVDVFVELVITSQITTKLGFGFNTVSATKEDTFKLEADNTLSVELRAGAMIKGELSMMVVSVNGYFEAKASAIGAITFGHGLNYDSKGLMYKPKLGFDGLDAEYIITVSAGLASKKGIPTEKLFQDKKGSWVLLEGTYKEIVPKFDVIASIEELTGMSVQVPLMKGDDD</sequence>
<dbReference type="PANTHER" id="PTHR30329:SF21">
    <property type="entry name" value="LIPOPROTEIN YIAD-RELATED"/>
    <property type="match status" value="1"/>
</dbReference>